<dbReference type="Proteomes" id="UP001208570">
    <property type="component" value="Unassembled WGS sequence"/>
</dbReference>
<organism evidence="11 12">
    <name type="scientific">Paralvinella palmiformis</name>
    <dbReference type="NCBI Taxonomy" id="53620"/>
    <lineage>
        <taxon>Eukaryota</taxon>
        <taxon>Metazoa</taxon>
        <taxon>Spiralia</taxon>
        <taxon>Lophotrochozoa</taxon>
        <taxon>Annelida</taxon>
        <taxon>Polychaeta</taxon>
        <taxon>Sedentaria</taxon>
        <taxon>Canalipalpata</taxon>
        <taxon>Terebellida</taxon>
        <taxon>Terebelliformia</taxon>
        <taxon>Alvinellidae</taxon>
        <taxon>Paralvinella</taxon>
    </lineage>
</organism>
<comment type="caution">
    <text evidence="11">The sequence shown here is derived from an EMBL/GenBank/DDBJ whole genome shotgun (WGS) entry which is preliminary data.</text>
</comment>
<dbReference type="PANTHER" id="PTHR24243:SF230">
    <property type="entry name" value="G-PROTEIN COUPLED RECEPTORS FAMILY 1 PROFILE DOMAIN-CONTAINING PROTEIN"/>
    <property type="match status" value="1"/>
</dbReference>
<feature type="transmembrane region" description="Helical" evidence="9">
    <location>
        <begin position="94"/>
        <end position="112"/>
    </location>
</feature>
<keyword evidence="2 8" id="KW-0812">Transmembrane</keyword>
<keyword evidence="12" id="KW-1185">Reference proteome</keyword>
<feature type="transmembrane region" description="Helical" evidence="9">
    <location>
        <begin position="146"/>
        <end position="166"/>
    </location>
</feature>
<evidence type="ECO:0000256" key="9">
    <source>
        <dbReference type="SAM" id="Phobius"/>
    </source>
</evidence>
<comment type="subcellular location">
    <subcellularLocation>
        <location evidence="1">Membrane</location>
        <topology evidence="1">Multi-pass membrane protein</topology>
    </subcellularLocation>
</comment>
<dbReference type="Gene3D" id="1.20.1070.10">
    <property type="entry name" value="Rhodopsin 7-helix transmembrane proteins"/>
    <property type="match status" value="1"/>
</dbReference>
<keyword evidence="5 9" id="KW-0472">Membrane</keyword>
<dbReference type="CDD" id="cd14978">
    <property type="entry name" value="7tmA_FMRFamide_R-like"/>
    <property type="match status" value="1"/>
</dbReference>
<evidence type="ECO:0000256" key="8">
    <source>
        <dbReference type="RuleBase" id="RU000688"/>
    </source>
</evidence>
<dbReference type="PROSITE" id="PS50262">
    <property type="entry name" value="G_PROTEIN_RECEP_F1_2"/>
    <property type="match status" value="1"/>
</dbReference>
<keyword evidence="6 8" id="KW-0675">Receptor</keyword>
<evidence type="ECO:0000313" key="11">
    <source>
        <dbReference type="EMBL" id="KAK2148109.1"/>
    </source>
</evidence>
<dbReference type="InterPro" id="IPR017452">
    <property type="entry name" value="GPCR_Rhodpsn_7TM"/>
</dbReference>
<proteinExistence type="inferred from homology"/>
<gene>
    <name evidence="11" type="ORF">LSH36_515g01063</name>
</gene>
<protein>
    <recommendedName>
        <fullName evidence="10">G-protein coupled receptors family 1 profile domain-containing protein</fullName>
    </recommendedName>
</protein>
<evidence type="ECO:0000256" key="1">
    <source>
        <dbReference type="ARBA" id="ARBA00004141"/>
    </source>
</evidence>
<evidence type="ECO:0000256" key="3">
    <source>
        <dbReference type="ARBA" id="ARBA00022989"/>
    </source>
</evidence>
<comment type="similarity">
    <text evidence="8">Belongs to the G-protein coupled receptor 1 family.</text>
</comment>
<name>A0AAD9J881_9ANNE</name>
<dbReference type="Pfam" id="PF00001">
    <property type="entry name" value="7tm_1"/>
    <property type="match status" value="1"/>
</dbReference>
<dbReference type="SUPFAM" id="SSF81321">
    <property type="entry name" value="Family A G protein-coupled receptor-like"/>
    <property type="match status" value="1"/>
</dbReference>
<dbReference type="PRINTS" id="PR00237">
    <property type="entry name" value="GPCRRHODOPSN"/>
</dbReference>
<evidence type="ECO:0000313" key="12">
    <source>
        <dbReference type="Proteomes" id="UP001208570"/>
    </source>
</evidence>
<dbReference type="PROSITE" id="PS00237">
    <property type="entry name" value="G_PROTEIN_RECEP_F1_1"/>
    <property type="match status" value="1"/>
</dbReference>
<evidence type="ECO:0000256" key="2">
    <source>
        <dbReference type="ARBA" id="ARBA00022692"/>
    </source>
</evidence>
<keyword evidence="3 9" id="KW-1133">Transmembrane helix</keyword>
<dbReference type="GO" id="GO:0005886">
    <property type="term" value="C:plasma membrane"/>
    <property type="evidence" value="ECO:0007669"/>
    <property type="project" value="TreeGrafter"/>
</dbReference>
<dbReference type="GO" id="GO:0004930">
    <property type="term" value="F:G protein-coupled receptor activity"/>
    <property type="evidence" value="ECO:0007669"/>
    <property type="project" value="UniProtKB-KW"/>
</dbReference>
<dbReference type="InterPro" id="IPR000276">
    <property type="entry name" value="GPCR_Rhodpsn"/>
</dbReference>
<sequence length="450" mass="50749">MADISATQEWSLDTPGNGGVLYRLVNVSTGPQNDTPAPSGDREPDRGWNLDEKTFGQCLWIFGGPIIFVTGVIGNILVLAVMGRRRMHGTSTSFYLRVMALADLLVLITGMIPEWLEHTDLVVFKQLHPATCKLEKFSFYTCADTAVWILMVFTVDRFIAVCFPLNKKDYCLISRARFYALAAFVCAVAKNFHVFWTRGAEYRKDDNNATYLKSNCGRPEPFSNFELFVRPWIAISLVSFIPFAVILVCNVFIIRALLAVRRLHHEQAIASQSDRTLIQMTIMCLSASFAFLVCVAPSIVLLIGRPYWQDTSWYSIVKDINNQLVYVNHSINFFLYCLTGKRFRHELMRMCRCGVYRNYGSGSPISSMAETTVYRVTNSKPGTSPSIRKHARLQYPPKNGATAQVIAKMSAANQRTNAYRPIEGVSLVYRQVEPCIPDGKIQSTEYESAL</sequence>
<feature type="transmembrane region" description="Helical" evidence="9">
    <location>
        <begin position="323"/>
        <end position="340"/>
    </location>
</feature>
<feature type="transmembrane region" description="Helical" evidence="9">
    <location>
        <begin position="59"/>
        <end position="82"/>
    </location>
</feature>
<accession>A0AAD9J881</accession>
<keyword evidence="7 8" id="KW-0807">Transducer</keyword>
<feature type="transmembrane region" description="Helical" evidence="9">
    <location>
        <begin position="281"/>
        <end position="303"/>
    </location>
</feature>
<evidence type="ECO:0000256" key="4">
    <source>
        <dbReference type="ARBA" id="ARBA00023040"/>
    </source>
</evidence>
<evidence type="ECO:0000259" key="10">
    <source>
        <dbReference type="PROSITE" id="PS50262"/>
    </source>
</evidence>
<evidence type="ECO:0000256" key="7">
    <source>
        <dbReference type="ARBA" id="ARBA00023224"/>
    </source>
</evidence>
<dbReference type="PANTHER" id="PTHR24243">
    <property type="entry name" value="G-PROTEIN COUPLED RECEPTOR"/>
    <property type="match status" value="1"/>
</dbReference>
<feature type="domain" description="G-protein coupled receptors family 1 profile" evidence="10">
    <location>
        <begin position="74"/>
        <end position="336"/>
    </location>
</feature>
<keyword evidence="4 8" id="KW-0297">G-protein coupled receptor</keyword>
<reference evidence="11" key="1">
    <citation type="journal article" date="2023" name="Mol. Biol. Evol.">
        <title>Third-Generation Sequencing Reveals the Adaptive Role of the Epigenome in Three Deep-Sea Polychaetes.</title>
        <authorList>
            <person name="Perez M."/>
            <person name="Aroh O."/>
            <person name="Sun Y."/>
            <person name="Lan Y."/>
            <person name="Juniper S.K."/>
            <person name="Young C.R."/>
            <person name="Angers B."/>
            <person name="Qian P.Y."/>
        </authorList>
    </citation>
    <scope>NUCLEOTIDE SEQUENCE</scope>
    <source>
        <strain evidence="11">P08H-3</strain>
    </source>
</reference>
<feature type="transmembrane region" description="Helical" evidence="9">
    <location>
        <begin position="178"/>
        <end position="196"/>
    </location>
</feature>
<dbReference type="EMBL" id="JAODUP010000515">
    <property type="protein sequence ID" value="KAK2148109.1"/>
    <property type="molecule type" value="Genomic_DNA"/>
</dbReference>
<feature type="transmembrane region" description="Helical" evidence="9">
    <location>
        <begin position="232"/>
        <end position="260"/>
    </location>
</feature>
<evidence type="ECO:0000256" key="5">
    <source>
        <dbReference type="ARBA" id="ARBA00023136"/>
    </source>
</evidence>
<dbReference type="AlphaFoldDB" id="A0AAD9J881"/>
<evidence type="ECO:0000256" key="6">
    <source>
        <dbReference type="ARBA" id="ARBA00023170"/>
    </source>
</evidence>